<dbReference type="PROSITE" id="PS50118">
    <property type="entry name" value="HMG_BOX_2"/>
    <property type="match status" value="1"/>
</dbReference>
<protein>
    <recommendedName>
        <fullName evidence="9">HMG box domain-containing protein</fullName>
    </recommendedName>
</protein>
<evidence type="ECO:0000256" key="3">
    <source>
        <dbReference type="PROSITE-ProRule" id="PRU00267"/>
    </source>
</evidence>
<feature type="compositionally biased region" description="Low complexity" evidence="4">
    <location>
        <begin position="287"/>
        <end position="301"/>
    </location>
</feature>
<keyword evidence="2 3" id="KW-0539">Nucleus</keyword>
<feature type="domain" description="HMG box" evidence="6">
    <location>
        <begin position="116"/>
        <end position="182"/>
    </location>
</feature>
<feature type="compositionally biased region" description="Polar residues" evidence="4">
    <location>
        <begin position="257"/>
        <end position="278"/>
    </location>
</feature>
<dbReference type="Gene3D" id="1.10.150.50">
    <property type="entry name" value="Transcription Factor, Ets-1"/>
    <property type="match status" value="1"/>
</dbReference>
<keyword evidence="8" id="KW-1185">Reference proteome</keyword>
<organism evidence="7 8">
    <name type="scientific">Podospora australis</name>
    <dbReference type="NCBI Taxonomy" id="1536484"/>
    <lineage>
        <taxon>Eukaryota</taxon>
        <taxon>Fungi</taxon>
        <taxon>Dikarya</taxon>
        <taxon>Ascomycota</taxon>
        <taxon>Pezizomycotina</taxon>
        <taxon>Sordariomycetes</taxon>
        <taxon>Sordariomycetidae</taxon>
        <taxon>Sordariales</taxon>
        <taxon>Podosporaceae</taxon>
        <taxon>Podospora</taxon>
    </lineage>
</organism>
<sequence>MTQLLSAVFAELGLGQYLEAFLDQGFDTWETILDITESDLDTLGVKLGHRRKLQRRIANTRGVASDASLVSPTQPSIEDLRIQDSQRIEASRIESGVVVVPKRKYRRHPKPDENAPERPPSAYVLFSNRMREELKGRNLSFTEIAKLVGENWQNLNAAEKEPYELQAQAIKEKYLTDLLEYKKTPEYKKYTLYLQEFKAKHGSPSQDKEGSKRVKMSDSSNQNRTSPGATPNRASRSGSRPESRRGSEPPATRQHRVNSTVSTSESQYSTTMTPTASQAGHDDAITSPALSQLSRPSSLSPTFNPRDGPSAPMQPHSSWADAQRQEQPSMQRHLPSLSDVFDSRRFAGGLHSGQEVNGFRFQRDPLPSPGPLTGHNGGDSRPPMRSEPSQSSTGSSASTSSYGGPRTPMDGQLPVHSLLGPKAEPYDTLQQQRQQQHIFHGGSYPVEQKPFAHGQMANGAGSLPAINGYHPRPSLSQPAVNGHPAGPGYGTPNPSSVTRQPQQAKHDARLDGMSALLQAGEIVDRRAQ</sequence>
<dbReference type="CDD" id="cd09487">
    <property type="entry name" value="SAM_superfamily"/>
    <property type="match status" value="1"/>
</dbReference>
<name>A0AAN7AI24_9PEZI</name>
<dbReference type="InterPro" id="IPR013761">
    <property type="entry name" value="SAM/pointed_sf"/>
</dbReference>
<dbReference type="GO" id="GO:0010468">
    <property type="term" value="P:regulation of gene expression"/>
    <property type="evidence" value="ECO:0007669"/>
    <property type="project" value="TreeGrafter"/>
</dbReference>
<evidence type="ECO:0000313" key="7">
    <source>
        <dbReference type="EMBL" id="KAK4186475.1"/>
    </source>
</evidence>
<evidence type="ECO:0000256" key="4">
    <source>
        <dbReference type="SAM" id="MobiDB-lite"/>
    </source>
</evidence>
<feature type="region of interest" description="Disordered" evidence="4">
    <location>
        <begin position="349"/>
        <end position="421"/>
    </location>
</feature>
<feature type="compositionally biased region" description="Polar residues" evidence="4">
    <location>
        <begin position="217"/>
        <end position="229"/>
    </location>
</feature>
<dbReference type="AlphaFoldDB" id="A0AAN7AI24"/>
<evidence type="ECO:0000313" key="8">
    <source>
        <dbReference type="Proteomes" id="UP001302126"/>
    </source>
</evidence>
<dbReference type="InterPro" id="IPR001660">
    <property type="entry name" value="SAM"/>
</dbReference>
<dbReference type="InterPro" id="IPR051965">
    <property type="entry name" value="ChromReg_NeuronalGeneExpr"/>
</dbReference>
<dbReference type="InterPro" id="IPR036910">
    <property type="entry name" value="HMG_box_dom_sf"/>
</dbReference>
<gene>
    <name evidence="7" type="ORF">QBC35DRAFT_453272</name>
</gene>
<feature type="compositionally biased region" description="Low complexity" evidence="4">
    <location>
        <begin position="386"/>
        <end position="401"/>
    </location>
</feature>
<dbReference type="SMART" id="SM00398">
    <property type="entry name" value="HMG"/>
    <property type="match status" value="1"/>
</dbReference>
<feature type="region of interest" description="Disordered" evidence="4">
    <location>
        <begin position="469"/>
        <end position="508"/>
    </location>
</feature>
<keyword evidence="1 3" id="KW-0238">DNA-binding</keyword>
<dbReference type="SUPFAM" id="SSF47769">
    <property type="entry name" value="SAM/Pointed domain"/>
    <property type="match status" value="1"/>
</dbReference>
<reference evidence="7" key="2">
    <citation type="submission" date="2023-05" db="EMBL/GenBank/DDBJ databases">
        <authorList>
            <consortium name="Lawrence Berkeley National Laboratory"/>
            <person name="Steindorff A."/>
            <person name="Hensen N."/>
            <person name="Bonometti L."/>
            <person name="Westerberg I."/>
            <person name="Brannstrom I.O."/>
            <person name="Guillou S."/>
            <person name="Cros-Aarteil S."/>
            <person name="Calhoun S."/>
            <person name="Haridas S."/>
            <person name="Kuo A."/>
            <person name="Mondo S."/>
            <person name="Pangilinan J."/>
            <person name="Riley R."/>
            <person name="Labutti K."/>
            <person name="Andreopoulos B."/>
            <person name="Lipzen A."/>
            <person name="Chen C."/>
            <person name="Yanf M."/>
            <person name="Daum C."/>
            <person name="Ng V."/>
            <person name="Clum A."/>
            <person name="Ohm R."/>
            <person name="Martin F."/>
            <person name="Silar P."/>
            <person name="Natvig D."/>
            <person name="Lalanne C."/>
            <person name="Gautier V."/>
            <person name="Ament-Velasquez S.L."/>
            <person name="Kruys A."/>
            <person name="Hutchinson M.I."/>
            <person name="Powell A.J."/>
            <person name="Barry K."/>
            <person name="Miller A.N."/>
            <person name="Grigoriev I.V."/>
            <person name="Debuchy R."/>
            <person name="Gladieux P."/>
            <person name="Thoren M.H."/>
            <person name="Johannesson H."/>
        </authorList>
    </citation>
    <scope>NUCLEOTIDE SEQUENCE</scope>
    <source>
        <strain evidence="7">PSN309</strain>
    </source>
</reference>
<dbReference type="EMBL" id="MU864423">
    <property type="protein sequence ID" value="KAK4186475.1"/>
    <property type="molecule type" value="Genomic_DNA"/>
</dbReference>
<feature type="domain" description="SAM" evidence="5">
    <location>
        <begin position="1"/>
        <end position="63"/>
    </location>
</feature>
<feature type="compositionally biased region" description="Basic and acidic residues" evidence="4">
    <location>
        <begin position="206"/>
        <end position="216"/>
    </location>
</feature>
<dbReference type="Proteomes" id="UP001302126">
    <property type="component" value="Unassembled WGS sequence"/>
</dbReference>
<dbReference type="Gene3D" id="1.10.30.10">
    <property type="entry name" value="High mobility group box domain"/>
    <property type="match status" value="1"/>
</dbReference>
<dbReference type="Pfam" id="PF00505">
    <property type="entry name" value="HMG_box"/>
    <property type="match status" value="1"/>
</dbReference>
<feature type="region of interest" description="Disordered" evidence="4">
    <location>
        <begin position="199"/>
        <end position="331"/>
    </location>
</feature>
<dbReference type="PANTHER" id="PTHR46040:SF3">
    <property type="entry name" value="HIGH MOBILITY GROUP PROTEIN 2"/>
    <property type="match status" value="1"/>
</dbReference>
<evidence type="ECO:0008006" key="9">
    <source>
        <dbReference type="Google" id="ProtNLM"/>
    </source>
</evidence>
<dbReference type="Pfam" id="PF00536">
    <property type="entry name" value="SAM_1"/>
    <property type="match status" value="1"/>
</dbReference>
<dbReference type="SMART" id="SM00454">
    <property type="entry name" value="SAM"/>
    <property type="match status" value="1"/>
</dbReference>
<evidence type="ECO:0000256" key="2">
    <source>
        <dbReference type="ARBA" id="ARBA00023242"/>
    </source>
</evidence>
<dbReference type="GO" id="GO:0005634">
    <property type="term" value="C:nucleus"/>
    <property type="evidence" value="ECO:0007669"/>
    <property type="project" value="UniProtKB-UniRule"/>
</dbReference>
<dbReference type="GO" id="GO:0003677">
    <property type="term" value="F:DNA binding"/>
    <property type="evidence" value="ECO:0007669"/>
    <property type="project" value="UniProtKB-UniRule"/>
</dbReference>
<comment type="caution">
    <text evidence="7">The sequence shown here is derived from an EMBL/GenBank/DDBJ whole genome shotgun (WGS) entry which is preliminary data.</text>
</comment>
<evidence type="ECO:0000259" key="5">
    <source>
        <dbReference type="PROSITE" id="PS50105"/>
    </source>
</evidence>
<feature type="DNA-binding region" description="HMG box" evidence="3">
    <location>
        <begin position="116"/>
        <end position="182"/>
    </location>
</feature>
<dbReference type="SUPFAM" id="SSF47095">
    <property type="entry name" value="HMG-box"/>
    <property type="match status" value="1"/>
</dbReference>
<dbReference type="PANTHER" id="PTHR46040">
    <property type="entry name" value="HIGH MOBILITY GROUP PROTEIN 2"/>
    <property type="match status" value="1"/>
</dbReference>
<evidence type="ECO:0000256" key="1">
    <source>
        <dbReference type="ARBA" id="ARBA00023125"/>
    </source>
</evidence>
<evidence type="ECO:0000259" key="6">
    <source>
        <dbReference type="PROSITE" id="PS50118"/>
    </source>
</evidence>
<proteinExistence type="predicted"/>
<reference evidence="7" key="1">
    <citation type="journal article" date="2023" name="Mol. Phylogenet. Evol.">
        <title>Genome-scale phylogeny and comparative genomics of the fungal order Sordariales.</title>
        <authorList>
            <person name="Hensen N."/>
            <person name="Bonometti L."/>
            <person name="Westerberg I."/>
            <person name="Brannstrom I.O."/>
            <person name="Guillou S."/>
            <person name="Cros-Aarteil S."/>
            <person name="Calhoun S."/>
            <person name="Haridas S."/>
            <person name="Kuo A."/>
            <person name="Mondo S."/>
            <person name="Pangilinan J."/>
            <person name="Riley R."/>
            <person name="LaButti K."/>
            <person name="Andreopoulos B."/>
            <person name="Lipzen A."/>
            <person name="Chen C."/>
            <person name="Yan M."/>
            <person name="Daum C."/>
            <person name="Ng V."/>
            <person name="Clum A."/>
            <person name="Steindorff A."/>
            <person name="Ohm R.A."/>
            <person name="Martin F."/>
            <person name="Silar P."/>
            <person name="Natvig D.O."/>
            <person name="Lalanne C."/>
            <person name="Gautier V."/>
            <person name="Ament-Velasquez S.L."/>
            <person name="Kruys A."/>
            <person name="Hutchinson M.I."/>
            <person name="Powell A.J."/>
            <person name="Barry K."/>
            <person name="Miller A.N."/>
            <person name="Grigoriev I.V."/>
            <person name="Debuchy R."/>
            <person name="Gladieux P."/>
            <person name="Hiltunen Thoren M."/>
            <person name="Johannesson H."/>
        </authorList>
    </citation>
    <scope>NUCLEOTIDE SEQUENCE</scope>
    <source>
        <strain evidence="7">PSN309</strain>
    </source>
</reference>
<dbReference type="PROSITE" id="PS50105">
    <property type="entry name" value="SAM_DOMAIN"/>
    <property type="match status" value="1"/>
</dbReference>
<accession>A0AAN7AI24</accession>
<dbReference type="InterPro" id="IPR009071">
    <property type="entry name" value="HMG_box_dom"/>
</dbReference>
<feature type="compositionally biased region" description="Polar residues" evidence="4">
    <location>
        <begin position="492"/>
        <end position="503"/>
    </location>
</feature>